<proteinExistence type="predicted"/>
<evidence type="ECO:0000259" key="2">
    <source>
        <dbReference type="Pfam" id="PF04773"/>
    </source>
</evidence>
<accession>A0ABP7RA80</accession>
<feature type="domain" description="Protein FecR C-terminal" evidence="3">
    <location>
        <begin position="248"/>
        <end position="305"/>
    </location>
</feature>
<keyword evidence="1" id="KW-0472">Membrane</keyword>
<dbReference type="Gene3D" id="3.55.50.30">
    <property type="match status" value="1"/>
</dbReference>
<evidence type="ECO:0008006" key="6">
    <source>
        <dbReference type="Google" id="ProtNLM"/>
    </source>
</evidence>
<keyword evidence="1" id="KW-1133">Transmembrane helix</keyword>
<dbReference type="RefSeq" id="WP_259095524.1">
    <property type="nucleotide sequence ID" value="NZ_BAAAZC010000054.1"/>
</dbReference>
<feature type="transmembrane region" description="Helical" evidence="1">
    <location>
        <begin position="72"/>
        <end position="89"/>
    </location>
</feature>
<dbReference type="PANTHER" id="PTHR30273">
    <property type="entry name" value="PERIPLASMIC SIGNAL SENSOR AND SIGMA FACTOR ACTIVATOR FECR-RELATED"/>
    <property type="match status" value="1"/>
</dbReference>
<protein>
    <recommendedName>
        <fullName evidence="6">FecR family protein</fullName>
    </recommendedName>
</protein>
<sequence>MRKFNSRKKKRSAKDQSLQEELVNQYFDKVDLGSQPEANDHGVEFNRDKVYNRITAAIDGAEKSAPAFNKKWLVAASMLAGLCFAAYIYRDTILNYVSPVAVKQVMAANGKIMNVTLADGTKVWLNGGSKLTYPEKFRGDKREITLVGEAFLDVTHDTQRSFIVHTGNIGTQVLGTSFNVKAYPEDNFVKVDVLTGKVGVIGKAHNTNESQTIFLTPAQEVMFNKDNNIAVKKEAVDVNVLTSWTNGEFVFKNMPLPEVLNSIEHRFNVKVSADINLVRCSISANFTNVSLVNIMKIMSKLVKGKAIQEGNGYRLKGKGC</sequence>
<keyword evidence="1" id="KW-0812">Transmembrane</keyword>
<dbReference type="Pfam" id="PF04773">
    <property type="entry name" value="FecR"/>
    <property type="match status" value="1"/>
</dbReference>
<evidence type="ECO:0000313" key="5">
    <source>
        <dbReference type="Proteomes" id="UP001500742"/>
    </source>
</evidence>
<gene>
    <name evidence="4" type="ORF">GCM10022210_56170</name>
</gene>
<evidence type="ECO:0000259" key="3">
    <source>
        <dbReference type="Pfam" id="PF16344"/>
    </source>
</evidence>
<organism evidence="4 5">
    <name type="scientific">Mucilaginibacter dorajii</name>
    <dbReference type="NCBI Taxonomy" id="692994"/>
    <lineage>
        <taxon>Bacteria</taxon>
        <taxon>Pseudomonadati</taxon>
        <taxon>Bacteroidota</taxon>
        <taxon>Sphingobacteriia</taxon>
        <taxon>Sphingobacteriales</taxon>
        <taxon>Sphingobacteriaceae</taxon>
        <taxon>Mucilaginibacter</taxon>
    </lineage>
</organism>
<keyword evidence="5" id="KW-1185">Reference proteome</keyword>
<feature type="domain" description="FecR protein" evidence="2">
    <location>
        <begin position="107"/>
        <end position="198"/>
    </location>
</feature>
<evidence type="ECO:0000256" key="1">
    <source>
        <dbReference type="SAM" id="Phobius"/>
    </source>
</evidence>
<dbReference type="Gene3D" id="2.60.120.1440">
    <property type="match status" value="1"/>
</dbReference>
<reference evidence="5" key="1">
    <citation type="journal article" date="2019" name="Int. J. Syst. Evol. Microbiol.">
        <title>The Global Catalogue of Microorganisms (GCM) 10K type strain sequencing project: providing services to taxonomists for standard genome sequencing and annotation.</title>
        <authorList>
            <consortium name="The Broad Institute Genomics Platform"/>
            <consortium name="The Broad Institute Genome Sequencing Center for Infectious Disease"/>
            <person name="Wu L."/>
            <person name="Ma J."/>
        </authorList>
    </citation>
    <scope>NUCLEOTIDE SEQUENCE [LARGE SCALE GENOMIC DNA]</scope>
    <source>
        <strain evidence="5">JCM 16601</strain>
    </source>
</reference>
<dbReference type="EMBL" id="BAAAZC010000054">
    <property type="protein sequence ID" value="GAA3994692.1"/>
    <property type="molecule type" value="Genomic_DNA"/>
</dbReference>
<dbReference type="InterPro" id="IPR012373">
    <property type="entry name" value="Ferrdict_sens_TM"/>
</dbReference>
<dbReference type="Proteomes" id="UP001500742">
    <property type="component" value="Unassembled WGS sequence"/>
</dbReference>
<name>A0ABP7RA80_9SPHI</name>
<dbReference type="InterPro" id="IPR006860">
    <property type="entry name" value="FecR"/>
</dbReference>
<comment type="caution">
    <text evidence="4">The sequence shown here is derived from an EMBL/GenBank/DDBJ whole genome shotgun (WGS) entry which is preliminary data.</text>
</comment>
<dbReference type="PANTHER" id="PTHR30273:SF2">
    <property type="entry name" value="PROTEIN FECR"/>
    <property type="match status" value="1"/>
</dbReference>
<dbReference type="Pfam" id="PF16344">
    <property type="entry name" value="FecR_C"/>
    <property type="match status" value="1"/>
</dbReference>
<dbReference type="InterPro" id="IPR032508">
    <property type="entry name" value="FecR_C"/>
</dbReference>
<evidence type="ECO:0000313" key="4">
    <source>
        <dbReference type="EMBL" id="GAA3994692.1"/>
    </source>
</evidence>